<dbReference type="KEGG" id="ccot:CCAX7_60560"/>
<evidence type="ECO:0000313" key="1">
    <source>
        <dbReference type="EMBL" id="BDI34005.1"/>
    </source>
</evidence>
<protein>
    <submittedName>
        <fullName evidence="1">Uncharacterized protein</fullName>
    </submittedName>
</protein>
<dbReference type="EMBL" id="AP025739">
    <property type="protein sequence ID" value="BDI34005.1"/>
    <property type="molecule type" value="Genomic_DNA"/>
</dbReference>
<reference evidence="1 2" key="1">
    <citation type="journal article" date="2019" name="Int. J. Syst. Evol. Microbiol.">
        <title>Capsulimonas corticalis gen. nov., sp. nov., an aerobic capsulated bacterium, of a novel bacterial order, Capsulimonadales ord. nov., of the class Armatimonadia of the phylum Armatimonadetes.</title>
        <authorList>
            <person name="Li J."/>
            <person name="Kudo C."/>
            <person name="Tonouchi A."/>
        </authorList>
    </citation>
    <scope>NUCLEOTIDE SEQUENCE [LARGE SCALE GENOMIC DNA]</scope>
    <source>
        <strain evidence="1 2">AX-7</strain>
    </source>
</reference>
<sequence length="214" mass="24336">MVTQTEVTLEYYGEEFPLVERQMLMRDRAVPGLDVKNRTTMDQDFDQRWRAAATPFDGVTIYSAGCAPLAELRYTLNAVFNILREQSPNAELFNLSDWHEHDGYVNEATPSSWNELQSYLISTDALKGLSTGETYVRIAIFSKHRDFLLRVYIPDAYDNPHFGYDDPNLVDCGIFDFTSTEPLALRIRDAAMDAGASDIRMMPAKEFFDKGYGG</sequence>
<dbReference type="AlphaFoldDB" id="A0A402CW10"/>
<name>A0A402CW10_9BACT</name>
<dbReference type="Proteomes" id="UP000287394">
    <property type="component" value="Chromosome"/>
</dbReference>
<proteinExistence type="predicted"/>
<organism evidence="1 2">
    <name type="scientific">Capsulimonas corticalis</name>
    <dbReference type="NCBI Taxonomy" id="2219043"/>
    <lineage>
        <taxon>Bacteria</taxon>
        <taxon>Bacillati</taxon>
        <taxon>Armatimonadota</taxon>
        <taxon>Armatimonadia</taxon>
        <taxon>Capsulimonadales</taxon>
        <taxon>Capsulimonadaceae</taxon>
        <taxon>Capsulimonas</taxon>
    </lineage>
</organism>
<keyword evidence="2" id="KW-1185">Reference proteome</keyword>
<gene>
    <name evidence="1" type="ORF">CCAX7_60560</name>
</gene>
<accession>A0A402CW10</accession>
<evidence type="ECO:0000313" key="2">
    <source>
        <dbReference type="Proteomes" id="UP000287394"/>
    </source>
</evidence>